<dbReference type="SUPFAM" id="SSF88946">
    <property type="entry name" value="Sigma2 domain of RNA polymerase sigma factors"/>
    <property type="match status" value="1"/>
</dbReference>
<dbReference type="InterPro" id="IPR036388">
    <property type="entry name" value="WH-like_DNA-bd_sf"/>
</dbReference>
<evidence type="ECO:0000256" key="3">
    <source>
        <dbReference type="ARBA" id="ARBA00023082"/>
    </source>
</evidence>
<reference evidence="8" key="1">
    <citation type="submission" date="2015-12" db="EMBL/GenBank/DDBJ databases">
        <authorList>
            <person name="Lauer A."/>
            <person name="Humrighouse B."/>
            <person name="Loparev V."/>
            <person name="Shewmaker P.L."/>
            <person name="Whitney A.M."/>
            <person name="McLaughlin R.W."/>
        </authorList>
    </citation>
    <scope>NUCLEOTIDE SEQUENCE [LARGE SCALE GENOMIC DNA]</scope>
    <source>
        <strain evidence="8">LMG 26678</strain>
    </source>
</reference>
<dbReference type="Pfam" id="PF08281">
    <property type="entry name" value="Sigma70_r4_2"/>
    <property type="match status" value="1"/>
</dbReference>
<keyword evidence="8" id="KW-1185">Reference proteome</keyword>
<dbReference type="Pfam" id="PF04542">
    <property type="entry name" value="Sigma70_r2"/>
    <property type="match status" value="1"/>
</dbReference>
<evidence type="ECO:0000259" key="5">
    <source>
        <dbReference type="Pfam" id="PF04542"/>
    </source>
</evidence>
<sequence length="179" mass="20669">MGKFSYSERLLVKKAIKGDVQALGKLLQKNHEYLYKMAYIYIGNKEDALDIMQEATIQSIKSIHSLKEPSYFLTWFCTIMARQASKVIDQKVKIRALQNNPAYTEPKDPSFNKNQSIDVLEAVISLDDNYRLVLQLFYYQDLSVKEISEVLAMPQGTVKTNLKRGREALRQTLGEDYYV</sequence>
<dbReference type="SUPFAM" id="SSF88659">
    <property type="entry name" value="Sigma3 and sigma4 domains of RNA polymerase sigma factors"/>
    <property type="match status" value="1"/>
</dbReference>
<dbReference type="AlphaFoldDB" id="A0A0U2WT02"/>
<dbReference type="InterPro" id="IPR013324">
    <property type="entry name" value="RNA_pol_sigma_r3/r4-like"/>
</dbReference>
<keyword evidence="4" id="KW-0804">Transcription</keyword>
<dbReference type="Gene3D" id="1.10.1740.10">
    <property type="match status" value="1"/>
</dbReference>
<comment type="similarity">
    <text evidence="1">Belongs to the sigma-70 factor family. ECF subfamily.</text>
</comment>
<dbReference type="EMBL" id="CP013655">
    <property type="protein sequence ID" value="ALS38374.1"/>
    <property type="molecule type" value="Genomic_DNA"/>
</dbReference>
<proteinExistence type="inferred from homology"/>
<evidence type="ECO:0000313" key="7">
    <source>
        <dbReference type="EMBL" id="ALS38374.1"/>
    </source>
</evidence>
<protein>
    <submittedName>
        <fullName evidence="7">RNA polymerase subunit sigma-70</fullName>
    </submittedName>
</protein>
<accession>A0A0U2WT02</accession>
<dbReference type="Proteomes" id="UP000067523">
    <property type="component" value="Chromosome"/>
</dbReference>
<dbReference type="GO" id="GO:0003677">
    <property type="term" value="F:DNA binding"/>
    <property type="evidence" value="ECO:0007669"/>
    <property type="project" value="InterPro"/>
</dbReference>
<keyword evidence="2" id="KW-0805">Transcription regulation</keyword>
<dbReference type="NCBIfam" id="TIGR02937">
    <property type="entry name" value="sigma70-ECF"/>
    <property type="match status" value="1"/>
</dbReference>
<keyword evidence="3" id="KW-0731">Sigma factor</keyword>
<dbReference type="RefSeq" id="WP_208927936.1">
    <property type="nucleotide sequence ID" value="NZ_CP013655.1"/>
</dbReference>
<dbReference type="InterPro" id="IPR007627">
    <property type="entry name" value="RNA_pol_sigma70_r2"/>
</dbReference>
<dbReference type="GO" id="GO:0006352">
    <property type="term" value="P:DNA-templated transcription initiation"/>
    <property type="evidence" value="ECO:0007669"/>
    <property type="project" value="InterPro"/>
</dbReference>
<organism evidence="7 8">
    <name type="scientific">Enterococcus rotai</name>
    <dbReference type="NCBI Taxonomy" id="118060"/>
    <lineage>
        <taxon>Bacteria</taxon>
        <taxon>Bacillati</taxon>
        <taxon>Bacillota</taxon>
        <taxon>Bacilli</taxon>
        <taxon>Lactobacillales</taxon>
        <taxon>Enterococcaceae</taxon>
        <taxon>Enterococcus</taxon>
    </lineage>
</organism>
<evidence type="ECO:0000256" key="4">
    <source>
        <dbReference type="ARBA" id="ARBA00023163"/>
    </source>
</evidence>
<dbReference type="PANTHER" id="PTHR43133:SF51">
    <property type="entry name" value="RNA POLYMERASE SIGMA FACTOR"/>
    <property type="match status" value="1"/>
</dbReference>
<dbReference type="InterPro" id="IPR013325">
    <property type="entry name" value="RNA_pol_sigma_r2"/>
</dbReference>
<gene>
    <name evidence="7" type="ORF">ATZ35_14825</name>
</gene>
<dbReference type="InterPro" id="IPR014284">
    <property type="entry name" value="RNA_pol_sigma-70_dom"/>
</dbReference>
<name>A0A0U2WT02_9ENTE</name>
<dbReference type="GO" id="GO:0016987">
    <property type="term" value="F:sigma factor activity"/>
    <property type="evidence" value="ECO:0007669"/>
    <property type="project" value="UniProtKB-KW"/>
</dbReference>
<evidence type="ECO:0000313" key="8">
    <source>
        <dbReference type="Proteomes" id="UP000067523"/>
    </source>
</evidence>
<feature type="domain" description="RNA polymerase sigma factor 70 region 4 type 2" evidence="6">
    <location>
        <begin position="119"/>
        <end position="169"/>
    </location>
</feature>
<dbReference type="PANTHER" id="PTHR43133">
    <property type="entry name" value="RNA POLYMERASE ECF-TYPE SIGMA FACTO"/>
    <property type="match status" value="1"/>
</dbReference>
<dbReference type="CDD" id="cd06171">
    <property type="entry name" value="Sigma70_r4"/>
    <property type="match status" value="1"/>
</dbReference>
<feature type="domain" description="RNA polymerase sigma-70 region 2" evidence="5">
    <location>
        <begin position="26"/>
        <end position="85"/>
    </location>
</feature>
<dbReference type="InterPro" id="IPR013249">
    <property type="entry name" value="RNA_pol_sigma70_r4_t2"/>
</dbReference>
<evidence type="ECO:0000256" key="1">
    <source>
        <dbReference type="ARBA" id="ARBA00010641"/>
    </source>
</evidence>
<dbReference type="KEGG" id="erx:ATZ35_14825"/>
<dbReference type="Gene3D" id="1.10.10.10">
    <property type="entry name" value="Winged helix-like DNA-binding domain superfamily/Winged helix DNA-binding domain"/>
    <property type="match status" value="1"/>
</dbReference>
<evidence type="ECO:0000256" key="2">
    <source>
        <dbReference type="ARBA" id="ARBA00023015"/>
    </source>
</evidence>
<dbReference type="InterPro" id="IPR039425">
    <property type="entry name" value="RNA_pol_sigma-70-like"/>
</dbReference>
<evidence type="ECO:0000259" key="6">
    <source>
        <dbReference type="Pfam" id="PF08281"/>
    </source>
</evidence>
<dbReference type="STRING" id="118060.ATZ35_14825"/>